<keyword evidence="2" id="KW-0813">Transport</keyword>
<name>A0ABU0R771_9MICO</name>
<proteinExistence type="predicted"/>
<keyword evidence="3" id="KW-1185">Reference proteome</keyword>
<dbReference type="PANTHER" id="PTHR43649:SF12">
    <property type="entry name" value="DIACETYLCHITOBIOSE BINDING PROTEIN DASA"/>
    <property type="match status" value="1"/>
</dbReference>
<reference evidence="2 3" key="1">
    <citation type="submission" date="2023-07" db="EMBL/GenBank/DDBJ databases">
        <title>Comparative genomics of wheat-associated soil bacteria to identify genetic determinants of phenazine resistance.</title>
        <authorList>
            <person name="Mouncey N."/>
        </authorList>
    </citation>
    <scope>NUCLEOTIDE SEQUENCE [LARGE SCALE GENOMIC DNA]</scope>
    <source>
        <strain evidence="2 3">V3I3</strain>
    </source>
</reference>
<dbReference type="PANTHER" id="PTHR43649">
    <property type="entry name" value="ARABINOSE-BINDING PROTEIN-RELATED"/>
    <property type="match status" value="1"/>
</dbReference>
<dbReference type="Pfam" id="PF01547">
    <property type="entry name" value="SBP_bac_1"/>
    <property type="match status" value="1"/>
</dbReference>
<dbReference type="EMBL" id="JAUSYY010000001">
    <property type="protein sequence ID" value="MDQ0893929.1"/>
    <property type="molecule type" value="Genomic_DNA"/>
</dbReference>
<gene>
    <name evidence="2" type="ORF">QFZ26_001484</name>
</gene>
<dbReference type="PROSITE" id="PS51257">
    <property type="entry name" value="PROKAR_LIPOPROTEIN"/>
    <property type="match status" value="1"/>
</dbReference>
<evidence type="ECO:0000313" key="3">
    <source>
        <dbReference type="Proteomes" id="UP001239083"/>
    </source>
</evidence>
<dbReference type="RefSeq" id="WP_307040758.1">
    <property type="nucleotide sequence ID" value="NZ_JAUSYY010000001.1"/>
</dbReference>
<dbReference type="Proteomes" id="UP001239083">
    <property type="component" value="Unassembled WGS sequence"/>
</dbReference>
<sequence>MHKRHTKTVTALAAVVAAGLALSGCTAGGDGNTTADGKTEVIFWQQKFEDYQQAWFKEQVDAYNASQDEVKVTYQVVPADTWDQKLKAAQAAGNAPDVATTSYGRIMPGVAIGQFAPLDELVDPDVLDDIQPNVREFVSTADGTFAYPFLVEPSTVLFYRTDLFAAAGLDPASPPTSWAELVDAARALTKDGVYGMNIAQTAADLGWSSWGLQYNAAGHLPVADDWSAADATDPAYIELAEFYRTLYGEKLMPQEAAYPYADCAPYGEGQVAMTACGSWAIGQLTNDYPDMIPNTAVAAFPSIDGDPTKPTSTLGGWTLTVDGKSKVQQEGADFIAWLLGGETEHLVDFFKTSGYSKYPARVSVSEALSADPEASANPFMQTVSEDIVPFSKAEPTYPWEIALSFATAIEKSMRGEDIQASLETANSEIDDIIEKQKLAGTAPEAG</sequence>
<feature type="signal peptide" evidence="1">
    <location>
        <begin position="1"/>
        <end position="27"/>
    </location>
</feature>
<evidence type="ECO:0000256" key="1">
    <source>
        <dbReference type="SAM" id="SignalP"/>
    </source>
</evidence>
<dbReference type="Gene3D" id="3.40.190.10">
    <property type="entry name" value="Periplasmic binding protein-like II"/>
    <property type="match status" value="1"/>
</dbReference>
<evidence type="ECO:0000313" key="2">
    <source>
        <dbReference type="EMBL" id="MDQ0893929.1"/>
    </source>
</evidence>
<feature type="chain" id="PRO_5045134546" evidence="1">
    <location>
        <begin position="28"/>
        <end position="446"/>
    </location>
</feature>
<keyword evidence="2" id="KW-0762">Sugar transport</keyword>
<dbReference type="InterPro" id="IPR006059">
    <property type="entry name" value="SBP"/>
</dbReference>
<accession>A0ABU0R771</accession>
<organism evidence="2 3">
    <name type="scientific">Agromyces ramosus</name>
    <dbReference type="NCBI Taxonomy" id="33879"/>
    <lineage>
        <taxon>Bacteria</taxon>
        <taxon>Bacillati</taxon>
        <taxon>Actinomycetota</taxon>
        <taxon>Actinomycetes</taxon>
        <taxon>Micrococcales</taxon>
        <taxon>Microbacteriaceae</taxon>
        <taxon>Agromyces</taxon>
    </lineage>
</organism>
<protein>
    <submittedName>
        <fullName evidence="2">Multiple sugar transport system substrate-binding protein</fullName>
    </submittedName>
</protein>
<dbReference type="InterPro" id="IPR050490">
    <property type="entry name" value="Bact_solute-bd_prot1"/>
</dbReference>
<comment type="caution">
    <text evidence="2">The sequence shown here is derived from an EMBL/GenBank/DDBJ whole genome shotgun (WGS) entry which is preliminary data.</text>
</comment>
<keyword evidence="1" id="KW-0732">Signal</keyword>
<dbReference type="SUPFAM" id="SSF53850">
    <property type="entry name" value="Periplasmic binding protein-like II"/>
    <property type="match status" value="1"/>
</dbReference>